<keyword evidence="10" id="KW-0326">Glycosidase</keyword>
<comment type="catalytic activity">
    <reaction evidence="9">
        <text>N(4)-(alpha-D-Man-(1-&gt;2)-alpha-D-Man-(1-&gt;2)-alpha-D-Man-(1-&gt;3)-[alpha-D-Man-(1-&gt;2)-alpha-D-Man-(1-&gt;3)-[alpha-D-Man-(1-&gt;2)-alpha-D-Man-(1-&gt;6)]-alpha-D-Man-(1-&gt;6)]-beta-D-Man-(1-&gt;4)-beta-D-GlcNAc-(1-&gt;4)-beta-D-GlcNAc)-L-asparaginyl-[protein] (N-glucan mannose isomer 9A1,2,3B1,2,3) + 4 H2O = N(4)-(alpha-D-Man-(1-&gt;3)-[alpha-D-Man-(1-&gt;3)-[alpha-D-Man-(1-&gt;6)]-alpha-D-Man-(1-&gt;6)]-beta-D-Man-(1-&gt;4)-beta-D-GlcNAc-(1-&gt;4)-beta-D-GlcNAc)-L-asparaginyl-[protein] (N-glucan mannose isomer 5A1,2) + 4 beta-D-mannose</text>
        <dbReference type="Rhea" id="RHEA:56008"/>
        <dbReference type="Rhea" id="RHEA-COMP:14356"/>
        <dbReference type="Rhea" id="RHEA-COMP:14367"/>
        <dbReference type="ChEBI" id="CHEBI:15377"/>
        <dbReference type="ChEBI" id="CHEBI:28563"/>
        <dbReference type="ChEBI" id="CHEBI:59087"/>
        <dbReference type="ChEBI" id="CHEBI:139493"/>
        <dbReference type="EC" id="3.2.1.113"/>
    </reaction>
</comment>
<evidence type="ECO:0000256" key="5">
    <source>
        <dbReference type="ARBA" id="ARBA00022801"/>
    </source>
</evidence>
<comment type="similarity">
    <text evidence="3 10">Belongs to the glycosyl hydrolase 47 family.</text>
</comment>
<evidence type="ECO:0000256" key="1">
    <source>
        <dbReference type="ARBA" id="ARBA00001913"/>
    </source>
</evidence>
<dbReference type="SUPFAM" id="SSF48225">
    <property type="entry name" value="Seven-hairpin glycosidases"/>
    <property type="match status" value="1"/>
</dbReference>
<comment type="cofactor">
    <cofactor evidence="1">
        <name>Ca(2+)</name>
        <dbReference type="ChEBI" id="CHEBI:29108"/>
    </cofactor>
</comment>
<evidence type="ECO:0000256" key="3">
    <source>
        <dbReference type="ARBA" id="ARBA00007658"/>
    </source>
</evidence>
<sequence>MTTILPLHDNEKVNTKRIRKCGSLRLNRRCSQLVLIGLGTLFLYFVFRFLTLSINTKQSDQLSPLVSQMEPDTPDCPGIFSSKEMEVSRYSTALGNNCTAFENIEHYRLSEQRRSKIKAGFLHAWNNYVQKAIGWDEISPVSGEPNNRFNGWGATLFDSLDTMLIMDLQAEFDQAKQYVKAVNFNQTSGVNFFETTIRYLGGLISAYELSGDSMLLDKAHDLGNNLLKAFRTESGYPLNYVDFQSEITPNQWSSGICILAEIGSFQLEFRRLSELTKNPVFMEKGQKVIDTLDKIETPYPGLVPVKLDGSTGKAVSSQISFGALGDSYYEYLLKQYLMTGKGVHQYRRMYETSIDSMKKHMIAESRGQTYLSSLDSNLNIEQYLEHLTCFAPGLLALGAKTLNRPEDLELAKKLVETCYNAYITTETGLGPEKIAWLSDSDSLDGLNSKNIKDVLDHGFYVDTSYYILRPETIESIFYLYRLTGDRKYQEWGWKIFNALEKSSRTEYGYSGLNDVNNPNTLDNKMESFFMAETMKYLYLLFSSPELINLDDYVFSTEAHPIKIKH</sequence>
<dbReference type="PANTHER" id="PTHR11742:SF55">
    <property type="entry name" value="ENDOPLASMIC RETICULUM MANNOSYL-OLIGOSACCHARIDE 1,2-ALPHA-MANNOSIDASE"/>
    <property type="match status" value="1"/>
</dbReference>
<keyword evidence="4" id="KW-0479">Metal-binding</keyword>
<feature type="transmembrane region" description="Helical" evidence="11">
    <location>
        <begin position="33"/>
        <end position="54"/>
    </location>
</feature>
<keyword evidence="13" id="KW-1185">Reference proteome</keyword>
<evidence type="ECO:0000313" key="12">
    <source>
        <dbReference type="EMBL" id="KAK9696835.1"/>
    </source>
</evidence>
<accession>A0ABR2VT44</accession>
<keyword evidence="6" id="KW-0106">Calcium</keyword>
<dbReference type="Pfam" id="PF01532">
    <property type="entry name" value="Glyco_hydro_47"/>
    <property type="match status" value="1"/>
</dbReference>
<evidence type="ECO:0000256" key="6">
    <source>
        <dbReference type="ARBA" id="ARBA00022837"/>
    </source>
</evidence>
<dbReference type="InterPro" id="IPR012341">
    <property type="entry name" value="6hp_glycosidase-like_sf"/>
</dbReference>
<keyword evidence="5 10" id="KW-0378">Hydrolase</keyword>
<organism evidence="12 13">
    <name type="scientific">Basidiobolus ranarum</name>
    <dbReference type="NCBI Taxonomy" id="34480"/>
    <lineage>
        <taxon>Eukaryota</taxon>
        <taxon>Fungi</taxon>
        <taxon>Fungi incertae sedis</taxon>
        <taxon>Zoopagomycota</taxon>
        <taxon>Entomophthoromycotina</taxon>
        <taxon>Basidiobolomycetes</taxon>
        <taxon>Basidiobolales</taxon>
        <taxon>Basidiobolaceae</taxon>
        <taxon>Basidiobolus</taxon>
    </lineage>
</organism>
<keyword evidence="7" id="KW-1015">Disulfide bond</keyword>
<comment type="caution">
    <text evidence="12">The sequence shown here is derived from an EMBL/GenBank/DDBJ whole genome shotgun (WGS) entry which is preliminary data.</text>
</comment>
<evidence type="ECO:0000256" key="10">
    <source>
        <dbReference type="RuleBase" id="RU361193"/>
    </source>
</evidence>
<gene>
    <name evidence="12" type="ORF">K7432_012259</name>
</gene>
<dbReference type="InterPro" id="IPR001382">
    <property type="entry name" value="Glyco_hydro_47"/>
</dbReference>
<evidence type="ECO:0000313" key="13">
    <source>
        <dbReference type="Proteomes" id="UP001479436"/>
    </source>
</evidence>
<dbReference type="EC" id="3.2.1.-" evidence="10"/>
<dbReference type="Gene3D" id="1.50.10.10">
    <property type="match status" value="1"/>
</dbReference>
<comment type="pathway">
    <text evidence="2">Protein modification; protein glycosylation.</text>
</comment>
<dbReference type="InterPro" id="IPR050749">
    <property type="entry name" value="Glycosyl_Hydrolase_47"/>
</dbReference>
<keyword evidence="11" id="KW-0812">Transmembrane</keyword>
<keyword evidence="11" id="KW-1133">Transmembrane helix</keyword>
<evidence type="ECO:0000256" key="2">
    <source>
        <dbReference type="ARBA" id="ARBA00004922"/>
    </source>
</evidence>
<evidence type="ECO:0000256" key="4">
    <source>
        <dbReference type="ARBA" id="ARBA00022723"/>
    </source>
</evidence>
<keyword evidence="11" id="KW-0472">Membrane</keyword>
<protein>
    <recommendedName>
        <fullName evidence="10">alpha-1,2-Mannosidase</fullName>
        <ecNumber evidence="10">3.2.1.-</ecNumber>
    </recommendedName>
</protein>
<evidence type="ECO:0000256" key="8">
    <source>
        <dbReference type="ARBA" id="ARBA00047669"/>
    </source>
</evidence>
<comment type="catalytic activity">
    <reaction evidence="8">
        <text>N(4)-(alpha-D-Man-(1-&gt;2)-alpha-D-Man-(1-&gt;2)-alpha-D-Man-(1-&gt;3)-[alpha-D-Man-(1-&gt;3)-[alpha-D-Man-(1-&gt;2)-alpha-D-Man-(1-&gt;6)]-alpha-D-Man-(1-&gt;6)]-beta-D-Man-(1-&gt;4)-beta-D-GlcNAc-(1-&gt;4)-beta-D-GlcNAc)-L-asparaginyl-[protein] (N-glucan mannose isomer 8A1,2,3B1,3) + 3 H2O = N(4)-(alpha-D-Man-(1-&gt;3)-[alpha-D-Man-(1-&gt;3)-[alpha-D-Man-(1-&gt;6)]-alpha-D-Man-(1-&gt;6)]-beta-D-Man-(1-&gt;4)-beta-D-GlcNAc-(1-&gt;4)-beta-D-GlcNAc)-L-asparaginyl-[protein] (N-glucan mannose isomer 5A1,2) + 3 beta-D-mannose</text>
        <dbReference type="Rhea" id="RHEA:56028"/>
        <dbReference type="Rhea" id="RHEA-COMP:14358"/>
        <dbReference type="Rhea" id="RHEA-COMP:14367"/>
        <dbReference type="ChEBI" id="CHEBI:15377"/>
        <dbReference type="ChEBI" id="CHEBI:28563"/>
        <dbReference type="ChEBI" id="CHEBI:59087"/>
        <dbReference type="ChEBI" id="CHEBI:60628"/>
        <dbReference type="EC" id="3.2.1.113"/>
    </reaction>
</comment>
<evidence type="ECO:0000256" key="7">
    <source>
        <dbReference type="ARBA" id="ARBA00023157"/>
    </source>
</evidence>
<reference evidence="12 13" key="1">
    <citation type="submission" date="2023-04" db="EMBL/GenBank/DDBJ databases">
        <title>Genome of Basidiobolus ranarum AG-B5.</title>
        <authorList>
            <person name="Stajich J.E."/>
            <person name="Carter-House D."/>
            <person name="Gryganskyi A."/>
        </authorList>
    </citation>
    <scope>NUCLEOTIDE SEQUENCE [LARGE SCALE GENOMIC DNA]</scope>
    <source>
        <strain evidence="12 13">AG-B5</strain>
    </source>
</reference>
<evidence type="ECO:0000256" key="9">
    <source>
        <dbReference type="ARBA" id="ARBA00048605"/>
    </source>
</evidence>
<dbReference type="PRINTS" id="PR00747">
    <property type="entry name" value="GLYHDRLASE47"/>
</dbReference>
<proteinExistence type="inferred from homology"/>
<dbReference type="EMBL" id="JASJQH010007919">
    <property type="protein sequence ID" value="KAK9696835.1"/>
    <property type="molecule type" value="Genomic_DNA"/>
</dbReference>
<dbReference type="Proteomes" id="UP001479436">
    <property type="component" value="Unassembled WGS sequence"/>
</dbReference>
<evidence type="ECO:0000256" key="11">
    <source>
        <dbReference type="SAM" id="Phobius"/>
    </source>
</evidence>
<name>A0ABR2VT44_9FUNG</name>
<dbReference type="PANTHER" id="PTHR11742">
    <property type="entry name" value="MANNOSYL-OLIGOSACCHARIDE ALPHA-1,2-MANNOSIDASE-RELATED"/>
    <property type="match status" value="1"/>
</dbReference>
<dbReference type="InterPro" id="IPR036026">
    <property type="entry name" value="Seven-hairpin_glycosidases"/>
</dbReference>